<dbReference type="CDD" id="cd01450">
    <property type="entry name" value="vWFA_subfamily_ECM"/>
    <property type="match status" value="1"/>
</dbReference>
<keyword evidence="5" id="KW-1185">Reference proteome</keyword>
<feature type="compositionally biased region" description="Low complexity" evidence="1">
    <location>
        <begin position="377"/>
        <end position="398"/>
    </location>
</feature>
<dbReference type="SUPFAM" id="SSF53300">
    <property type="entry name" value="vWA-like"/>
    <property type="match status" value="2"/>
</dbReference>
<dbReference type="InterPro" id="IPR052229">
    <property type="entry name" value="Collagen-VI/PIF"/>
</dbReference>
<proteinExistence type="predicted"/>
<evidence type="ECO:0000313" key="4">
    <source>
        <dbReference type="EMBL" id="GMT35921.1"/>
    </source>
</evidence>
<name>A0AAV5WV65_9BILA</name>
<dbReference type="PANTHER" id="PTHR22588:SF3">
    <property type="entry name" value="VWFA DOMAIN-CONTAINING PROTEIN"/>
    <property type="match status" value="1"/>
</dbReference>
<feature type="domain" description="VWFA" evidence="3">
    <location>
        <begin position="537"/>
        <end position="692"/>
    </location>
</feature>
<feature type="region of interest" description="Disordered" evidence="1">
    <location>
        <begin position="463"/>
        <end position="513"/>
    </location>
</feature>
<reference evidence="4" key="1">
    <citation type="submission" date="2023-10" db="EMBL/GenBank/DDBJ databases">
        <title>Genome assembly of Pristionchus species.</title>
        <authorList>
            <person name="Yoshida K."/>
            <person name="Sommer R.J."/>
        </authorList>
    </citation>
    <scope>NUCLEOTIDE SEQUENCE</scope>
    <source>
        <strain evidence="4">RS5133</strain>
    </source>
</reference>
<feature type="domain" description="VWFA" evidence="3">
    <location>
        <begin position="35"/>
        <end position="207"/>
    </location>
</feature>
<accession>A0AAV5WV65</accession>
<feature type="chain" id="PRO_5043955387" description="VWFA domain-containing protein" evidence="2">
    <location>
        <begin position="22"/>
        <end position="692"/>
    </location>
</feature>
<feature type="region of interest" description="Disordered" evidence="1">
    <location>
        <begin position="218"/>
        <end position="344"/>
    </location>
</feature>
<feature type="non-terminal residue" evidence="4">
    <location>
        <position position="692"/>
    </location>
</feature>
<dbReference type="PRINTS" id="PR00453">
    <property type="entry name" value="VWFADOMAIN"/>
</dbReference>
<dbReference type="AlphaFoldDB" id="A0AAV5WV65"/>
<dbReference type="PANTHER" id="PTHR22588">
    <property type="entry name" value="VWFA DOMAIN-CONTAINING PROTEIN"/>
    <property type="match status" value="1"/>
</dbReference>
<gene>
    <name evidence="4" type="ORF">PFISCL1PPCAC_27218</name>
</gene>
<dbReference type="SMART" id="SM00327">
    <property type="entry name" value="VWA"/>
    <property type="match status" value="2"/>
</dbReference>
<feature type="signal peptide" evidence="2">
    <location>
        <begin position="1"/>
        <end position="21"/>
    </location>
</feature>
<dbReference type="InterPro" id="IPR002035">
    <property type="entry name" value="VWF_A"/>
</dbReference>
<keyword evidence="2" id="KW-0732">Signal</keyword>
<dbReference type="Pfam" id="PF00092">
    <property type="entry name" value="VWA"/>
    <property type="match status" value="2"/>
</dbReference>
<organism evidence="4 5">
    <name type="scientific">Pristionchus fissidentatus</name>
    <dbReference type="NCBI Taxonomy" id="1538716"/>
    <lineage>
        <taxon>Eukaryota</taxon>
        <taxon>Metazoa</taxon>
        <taxon>Ecdysozoa</taxon>
        <taxon>Nematoda</taxon>
        <taxon>Chromadorea</taxon>
        <taxon>Rhabditida</taxon>
        <taxon>Rhabditina</taxon>
        <taxon>Diplogasteromorpha</taxon>
        <taxon>Diplogasteroidea</taxon>
        <taxon>Neodiplogasteridae</taxon>
        <taxon>Pristionchus</taxon>
    </lineage>
</organism>
<evidence type="ECO:0000259" key="3">
    <source>
        <dbReference type="PROSITE" id="PS50234"/>
    </source>
</evidence>
<evidence type="ECO:0000256" key="1">
    <source>
        <dbReference type="SAM" id="MobiDB-lite"/>
    </source>
</evidence>
<feature type="compositionally biased region" description="Basic and acidic residues" evidence="1">
    <location>
        <begin position="308"/>
        <end position="341"/>
    </location>
</feature>
<feature type="non-terminal residue" evidence="4">
    <location>
        <position position="1"/>
    </location>
</feature>
<dbReference type="EMBL" id="BTSY01000007">
    <property type="protein sequence ID" value="GMT35921.1"/>
    <property type="molecule type" value="Genomic_DNA"/>
</dbReference>
<feature type="region of interest" description="Disordered" evidence="1">
    <location>
        <begin position="376"/>
        <end position="399"/>
    </location>
</feature>
<sequence>GQRRGMLCLLLLTLALPTVHMQQTETEDPCPPKLDVAFVMDTSGSIELVYAEHVKWTMALADILPVRQDAVRLAVIQYASYPLTEFSLSTYSSTDNVRKHLQQITFQAGVTRTGYALRKAESELFREDKGARSDADKLLILFSDGLSIDDPIRVAENLRNEKNVTLYVVSVGSEGFATEMERIAGTHDETYGPKDLGKLKANVIKKVEHARVCANGERLSSLTTSSTSTSSTTTTSTTTTTTTTTTPEPTTTTTVPTTIAVKKEEKRPVTLRPHSNNRRAVAGVGSARNLNKPSFIGSQSVTSAPIDLRSEERNSQSVENRKSSERNHIASKETSSEENKRRVVPRTIFTTTTTSTTTPTPSTTHRVQFTRRRSHFTASSTTTTTSTTTEVPTTTTPSFIHRRAPSTRTLPRLHSDERVTRVTAKPWKNPNAPKVKRIEEPEEAVVPSPVEEPSTQVFEDLFTTTERSTTTPSTTTTTKATSTATFRPRSVASRRVARVKSEEELSEKKPPVQRGRAFAVRSKAFEGENDKEKCQVDVLLIVDSSGSVHNIYDTQKTFLASVLEEIDIANHNHRVALIQFAGQNLQKTEWSFDDMSANEQLMKAFGRIRHFTGTTYIGAALHAANRMLDNKRKNVKTLVVLLSDGYSHDNTEIAAEEIRSLQDVELYAVSVAPHTNTSELKKITGDESRIFV</sequence>
<dbReference type="Gene3D" id="3.40.50.410">
    <property type="entry name" value="von Willebrand factor, type A domain"/>
    <property type="match status" value="2"/>
</dbReference>
<feature type="compositionally biased region" description="Polar residues" evidence="1">
    <location>
        <begin position="288"/>
        <end position="303"/>
    </location>
</feature>
<feature type="compositionally biased region" description="Low complexity" evidence="1">
    <location>
        <begin position="220"/>
        <end position="258"/>
    </location>
</feature>
<evidence type="ECO:0000256" key="2">
    <source>
        <dbReference type="SAM" id="SignalP"/>
    </source>
</evidence>
<protein>
    <recommendedName>
        <fullName evidence="3">VWFA domain-containing protein</fullName>
    </recommendedName>
</protein>
<feature type="compositionally biased region" description="Low complexity" evidence="1">
    <location>
        <begin position="463"/>
        <end position="494"/>
    </location>
</feature>
<dbReference type="PROSITE" id="PS50234">
    <property type="entry name" value="VWFA"/>
    <property type="match status" value="2"/>
</dbReference>
<evidence type="ECO:0000313" key="5">
    <source>
        <dbReference type="Proteomes" id="UP001432322"/>
    </source>
</evidence>
<feature type="compositionally biased region" description="Basic and acidic residues" evidence="1">
    <location>
        <begin position="499"/>
        <end position="510"/>
    </location>
</feature>
<comment type="caution">
    <text evidence="4">The sequence shown here is derived from an EMBL/GenBank/DDBJ whole genome shotgun (WGS) entry which is preliminary data.</text>
</comment>
<dbReference type="Proteomes" id="UP001432322">
    <property type="component" value="Unassembled WGS sequence"/>
</dbReference>
<dbReference type="InterPro" id="IPR036465">
    <property type="entry name" value="vWFA_dom_sf"/>
</dbReference>